<gene>
    <name evidence="2" type="ORF">I6N95_26895</name>
</gene>
<dbReference type="AlphaFoldDB" id="A0A940PEN9"/>
<organism evidence="2 3">
    <name type="scientific">Vagococcus allomyrinae</name>
    <dbReference type="NCBI Taxonomy" id="2794353"/>
    <lineage>
        <taxon>Bacteria</taxon>
        <taxon>Bacillati</taxon>
        <taxon>Bacillota</taxon>
        <taxon>Bacilli</taxon>
        <taxon>Lactobacillales</taxon>
        <taxon>Enterococcaceae</taxon>
        <taxon>Vagococcus</taxon>
    </lineage>
</organism>
<comment type="caution">
    <text evidence="2">The sequence shown here is derived from an EMBL/GenBank/DDBJ whole genome shotgun (WGS) entry which is preliminary data.</text>
</comment>
<accession>A0A940PEN9</accession>
<evidence type="ECO:0000313" key="2">
    <source>
        <dbReference type="EMBL" id="MBP1044641.1"/>
    </source>
</evidence>
<feature type="domain" description="Transposase IS4-like" evidence="1">
    <location>
        <begin position="155"/>
        <end position="360"/>
    </location>
</feature>
<keyword evidence="3" id="KW-1185">Reference proteome</keyword>
<dbReference type="GO" id="GO:0003677">
    <property type="term" value="F:DNA binding"/>
    <property type="evidence" value="ECO:0007669"/>
    <property type="project" value="InterPro"/>
</dbReference>
<dbReference type="Proteomes" id="UP000674938">
    <property type="component" value="Unassembled WGS sequence"/>
</dbReference>
<dbReference type="RefSeq" id="WP_209533247.1">
    <property type="nucleotide sequence ID" value="NZ_JAEEGA010000042.1"/>
</dbReference>
<evidence type="ECO:0000313" key="3">
    <source>
        <dbReference type="Proteomes" id="UP000674938"/>
    </source>
</evidence>
<feature type="non-terminal residue" evidence="2">
    <location>
        <position position="1"/>
    </location>
</feature>
<evidence type="ECO:0000259" key="1">
    <source>
        <dbReference type="Pfam" id="PF01609"/>
    </source>
</evidence>
<dbReference type="PANTHER" id="PTHR33408:SF2">
    <property type="entry name" value="TRANSPOSASE DDE DOMAIN-CONTAINING PROTEIN"/>
    <property type="match status" value="1"/>
</dbReference>
<name>A0A940PEN9_9ENTE</name>
<reference evidence="2" key="1">
    <citation type="submission" date="2020-12" db="EMBL/GenBank/DDBJ databases">
        <title>Vagococcus allomyrinae sp. nov. and Enterococcus lavae sp. nov., isolated from the larvae of Allomyrina dichotoma.</title>
        <authorList>
            <person name="Lee S.D."/>
        </authorList>
    </citation>
    <scope>NUCLEOTIDE SEQUENCE</scope>
    <source>
        <strain evidence="2">BWB3-3</strain>
    </source>
</reference>
<dbReference type="EMBL" id="JAEEGA010000042">
    <property type="protein sequence ID" value="MBP1044641.1"/>
    <property type="molecule type" value="Genomic_DNA"/>
</dbReference>
<dbReference type="PANTHER" id="PTHR33408">
    <property type="entry name" value="TRANSPOSASE"/>
    <property type="match status" value="1"/>
</dbReference>
<dbReference type="InterPro" id="IPR002559">
    <property type="entry name" value="Transposase_11"/>
</dbReference>
<protein>
    <submittedName>
        <fullName evidence="2">Transposase</fullName>
    </submittedName>
</protein>
<sequence length="366" mass="41491">KYFLGLAPEDNVIHPTTLTKFRRLRLKNEDFLDQLISKSIEIAIQKGVITSNTIIIDATHTKSAYNAKSPIELLRERSKNLRKKVYQIDDTLKEKLPKKYTGSELTDELAYSNELLQLLEKEPKVASIPGIKERMNLLEETIEDDLEHIKSTVDHDAKIGHKTADTAFFGYKTHIAMDDNRLITAAVVTTGEKSDGKYFTELIEKTEQNGIAVKTVLGDAAYSGKDNLSYAKKKRIKLVAKLNPNVSKGGRKDSDGFMFNKDADMMVCPAGELAVRKARQGKKNQNANQVMTYYFDVEKCRKCPIREGCYAEGAKSKTYSISIKSDLHQEQIEFENTEEFKELAKNRYMIEAKNSEIKNRHGYATS</sequence>
<dbReference type="GO" id="GO:0004803">
    <property type="term" value="F:transposase activity"/>
    <property type="evidence" value="ECO:0007669"/>
    <property type="project" value="InterPro"/>
</dbReference>
<proteinExistence type="predicted"/>
<dbReference type="GO" id="GO:0006313">
    <property type="term" value="P:DNA transposition"/>
    <property type="evidence" value="ECO:0007669"/>
    <property type="project" value="InterPro"/>
</dbReference>
<dbReference type="Pfam" id="PF01609">
    <property type="entry name" value="DDE_Tnp_1"/>
    <property type="match status" value="1"/>
</dbReference>
<feature type="non-terminal residue" evidence="2">
    <location>
        <position position="366"/>
    </location>
</feature>